<proteinExistence type="predicted"/>
<keyword evidence="1" id="KW-0812">Transmembrane</keyword>
<organism evidence="2 3">
    <name type="scientific">Schistosoma mansoni</name>
    <name type="common">Blood fluke</name>
    <dbReference type="NCBI Taxonomy" id="6183"/>
    <lineage>
        <taxon>Eukaryota</taxon>
        <taxon>Metazoa</taxon>
        <taxon>Spiralia</taxon>
        <taxon>Lophotrochozoa</taxon>
        <taxon>Platyhelminthes</taxon>
        <taxon>Trematoda</taxon>
        <taxon>Digenea</taxon>
        <taxon>Strigeidida</taxon>
        <taxon>Schistosomatoidea</taxon>
        <taxon>Schistosomatidae</taxon>
        <taxon>Schistosoma</taxon>
    </lineage>
</organism>
<evidence type="ECO:0000313" key="2">
    <source>
        <dbReference type="Proteomes" id="UP000008854"/>
    </source>
</evidence>
<dbReference type="WBParaSite" id="Smp_326790.1">
    <property type="protein sequence ID" value="Smp_326790.1"/>
    <property type="gene ID" value="Smp_326790"/>
</dbReference>
<keyword evidence="1" id="KW-0472">Membrane</keyword>
<reference evidence="3" key="2">
    <citation type="submission" date="2019-11" db="UniProtKB">
        <authorList>
            <consortium name="WormBaseParasite"/>
        </authorList>
    </citation>
    <scope>IDENTIFICATION</scope>
    <source>
        <strain evidence="3">Puerto Rican</strain>
    </source>
</reference>
<sequence>MAKSDLILTPYQVFILPCIILIFWSLFLIVFKSDGSGTWRRDIDWFILTQGKQIQRIWFVFNETEEVCSCVTGFEKCNIREIIAANYSPIIHNEEKKNISNREKDYLCTCPTYFNHGVITYCTKSNYEKDSLQYEDDFMDLFVKKHNKDDCQHYGGYSSLEYRNPEKVCPFCYEEITQCSIWETLS</sequence>
<dbReference type="InParanoid" id="A0A5K4F8B3"/>
<protein>
    <submittedName>
        <fullName evidence="3">MEG 1</fullName>
    </submittedName>
</protein>
<accession>A0A5K4F8B3</accession>
<reference evidence="2" key="1">
    <citation type="journal article" date="2012" name="PLoS Negl. Trop. Dis.">
        <title>A systematically improved high quality genome and transcriptome of the human blood fluke Schistosoma mansoni.</title>
        <authorList>
            <person name="Protasio A.V."/>
            <person name="Tsai I.J."/>
            <person name="Babbage A."/>
            <person name="Nichol S."/>
            <person name="Hunt M."/>
            <person name="Aslett M.A."/>
            <person name="De Silva N."/>
            <person name="Velarde G.S."/>
            <person name="Anderson T.J."/>
            <person name="Clark R.C."/>
            <person name="Davidson C."/>
            <person name="Dillon G.P."/>
            <person name="Holroyd N.E."/>
            <person name="LoVerde P.T."/>
            <person name="Lloyd C."/>
            <person name="McQuillan J."/>
            <person name="Oliveira G."/>
            <person name="Otto T.D."/>
            <person name="Parker-Manuel S.J."/>
            <person name="Quail M.A."/>
            <person name="Wilson R.A."/>
            <person name="Zerlotini A."/>
            <person name="Dunne D.W."/>
            <person name="Berriman M."/>
        </authorList>
    </citation>
    <scope>NUCLEOTIDE SEQUENCE [LARGE SCALE GENOMIC DNA]</scope>
    <source>
        <strain evidence="2">Puerto Rican</strain>
    </source>
</reference>
<evidence type="ECO:0000313" key="3">
    <source>
        <dbReference type="WBParaSite" id="Smp_326790.1"/>
    </source>
</evidence>
<dbReference type="ExpressionAtlas" id="A0A5K4F8B3">
    <property type="expression patterns" value="differential"/>
</dbReference>
<keyword evidence="2" id="KW-1185">Reference proteome</keyword>
<keyword evidence="1" id="KW-1133">Transmembrane helix</keyword>
<feature type="transmembrane region" description="Helical" evidence="1">
    <location>
        <begin position="12"/>
        <end position="31"/>
    </location>
</feature>
<name>A0A5K4F8B3_SCHMA</name>
<dbReference type="Proteomes" id="UP000008854">
    <property type="component" value="Unassembled WGS sequence"/>
</dbReference>
<dbReference type="AlphaFoldDB" id="A0A5K4F8B3"/>
<evidence type="ECO:0000256" key="1">
    <source>
        <dbReference type="SAM" id="Phobius"/>
    </source>
</evidence>